<dbReference type="EMBL" id="LSFM01000002">
    <property type="protein sequence ID" value="OBY66280.1"/>
    <property type="molecule type" value="Genomic_DNA"/>
</dbReference>
<keyword evidence="6" id="KW-1185">Reference proteome</keyword>
<dbReference type="InterPro" id="IPR020449">
    <property type="entry name" value="Tscrpt_reg_AraC-type_HTH"/>
</dbReference>
<evidence type="ECO:0000256" key="1">
    <source>
        <dbReference type="ARBA" id="ARBA00023015"/>
    </source>
</evidence>
<dbReference type="PRINTS" id="PR00032">
    <property type="entry name" value="HTHARAC"/>
</dbReference>
<dbReference type="Gene3D" id="1.10.10.60">
    <property type="entry name" value="Homeodomain-like"/>
    <property type="match status" value="2"/>
</dbReference>
<dbReference type="PROSITE" id="PS01124">
    <property type="entry name" value="HTH_ARAC_FAMILY_2"/>
    <property type="match status" value="1"/>
</dbReference>
<feature type="domain" description="HTH araC/xylS-type" evidence="4">
    <location>
        <begin position="230"/>
        <end position="328"/>
    </location>
</feature>
<comment type="caution">
    <text evidence="5">The sequence shown here is derived from an EMBL/GenBank/DDBJ whole genome shotgun (WGS) entry which is preliminary data.</text>
</comment>
<dbReference type="InterPro" id="IPR018060">
    <property type="entry name" value="HTH_AraC"/>
</dbReference>
<dbReference type="RefSeq" id="WP_065317747.1">
    <property type="nucleotide sequence ID" value="NZ_CP017477.1"/>
</dbReference>
<evidence type="ECO:0000256" key="2">
    <source>
        <dbReference type="ARBA" id="ARBA00023125"/>
    </source>
</evidence>
<dbReference type="STRING" id="1774273.LPB03_07665"/>
<sequence>MKTINLNLFDKKSIFTTLQNDLGGKLTTYHKETEFEIDRQLGSGTIRGIELENGVTFLEFDLTCKEDLNIVVTNSAKTNVNFMYCSKGELSHSFEKQSKKLTVEAFQTSIIANIESSSNILELKSGINIKSTLISVNTTSENSSINNKLREIFINNKKDDFFYCGSYNFKISETIKQIDAIKNEGIVRTLLINGFVNVVLALEIEQHNIDINNAEIRSASLTKNEMSIVKEMSDYIQNYYDTNLQITELERKSGLTAAKLQEGFKLLHGLTICEYVKYVRLTKAEELISTTDLSISEIVYSLGFSSRSYFSKIFKEKYNCSPVTYKKNNKMVAISA</sequence>
<evidence type="ECO:0000256" key="3">
    <source>
        <dbReference type="ARBA" id="ARBA00023163"/>
    </source>
</evidence>
<proteinExistence type="predicted"/>
<keyword evidence="3" id="KW-0804">Transcription</keyword>
<dbReference type="SUPFAM" id="SSF46689">
    <property type="entry name" value="Homeodomain-like"/>
    <property type="match status" value="1"/>
</dbReference>
<protein>
    <submittedName>
        <fullName evidence="5">AraC family transcriptional regulator</fullName>
    </submittedName>
</protein>
<organism evidence="5 6">
    <name type="scientific">Polaribacter vadi</name>
    <dbReference type="NCBI Taxonomy" id="1774273"/>
    <lineage>
        <taxon>Bacteria</taxon>
        <taxon>Pseudomonadati</taxon>
        <taxon>Bacteroidota</taxon>
        <taxon>Flavobacteriia</taxon>
        <taxon>Flavobacteriales</taxon>
        <taxon>Flavobacteriaceae</taxon>
    </lineage>
</organism>
<dbReference type="SMART" id="SM00342">
    <property type="entry name" value="HTH_ARAC"/>
    <property type="match status" value="1"/>
</dbReference>
<dbReference type="Proteomes" id="UP000092584">
    <property type="component" value="Unassembled WGS sequence"/>
</dbReference>
<dbReference type="GO" id="GO:0043565">
    <property type="term" value="F:sequence-specific DNA binding"/>
    <property type="evidence" value="ECO:0007669"/>
    <property type="project" value="InterPro"/>
</dbReference>
<dbReference type="Pfam" id="PF12833">
    <property type="entry name" value="HTH_18"/>
    <property type="match status" value="1"/>
</dbReference>
<dbReference type="KEGG" id="pob:LPB03_07665"/>
<dbReference type="InterPro" id="IPR053142">
    <property type="entry name" value="PchR_regulatory_protein"/>
</dbReference>
<dbReference type="AlphaFoldDB" id="A0A1B8U339"/>
<reference evidence="6" key="1">
    <citation type="submission" date="2016-02" db="EMBL/GenBank/DDBJ databases">
        <authorList>
            <person name="Shin S.-K."/>
            <person name="Yi H."/>
            <person name="Kim E."/>
        </authorList>
    </citation>
    <scope>NUCLEOTIDE SEQUENCE [LARGE SCALE GENOMIC DNA]</scope>
    <source>
        <strain evidence="6">LPB0003</strain>
    </source>
</reference>
<accession>A0A1B8U339</accession>
<keyword evidence="2" id="KW-0238">DNA-binding</keyword>
<evidence type="ECO:0000313" key="6">
    <source>
        <dbReference type="Proteomes" id="UP000092584"/>
    </source>
</evidence>
<dbReference type="PANTHER" id="PTHR47893:SF1">
    <property type="entry name" value="REGULATORY PROTEIN PCHR"/>
    <property type="match status" value="1"/>
</dbReference>
<name>A0A1B8U339_9FLAO</name>
<dbReference type="GO" id="GO:0003700">
    <property type="term" value="F:DNA-binding transcription factor activity"/>
    <property type="evidence" value="ECO:0007669"/>
    <property type="project" value="InterPro"/>
</dbReference>
<dbReference type="InterPro" id="IPR009057">
    <property type="entry name" value="Homeodomain-like_sf"/>
</dbReference>
<evidence type="ECO:0000259" key="4">
    <source>
        <dbReference type="PROSITE" id="PS01124"/>
    </source>
</evidence>
<dbReference type="OrthoDB" id="2666928at2"/>
<gene>
    <name evidence="5" type="ORF">LPB3_01050</name>
</gene>
<dbReference type="PANTHER" id="PTHR47893">
    <property type="entry name" value="REGULATORY PROTEIN PCHR"/>
    <property type="match status" value="1"/>
</dbReference>
<keyword evidence="1" id="KW-0805">Transcription regulation</keyword>
<evidence type="ECO:0000313" key="5">
    <source>
        <dbReference type="EMBL" id="OBY66280.1"/>
    </source>
</evidence>